<dbReference type="EMBL" id="KX397369">
    <property type="protein sequence ID" value="ANZ49468.1"/>
    <property type="molecule type" value="Genomic_DNA"/>
</dbReference>
<organism evidence="1 2">
    <name type="scientific">Erwinia phage vB_EamM_Kwan</name>
    <dbReference type="NCBI Taxonomy" id="1883374"/>
    <lineage>
        <taxon>Viruses</taxon>
        <taxon>Duplodnaviria</taxon>
        <taxon>Heunggongvirae</taxon>
        <taxon>Uroviricota</taxon>
        <taxon>Caudoviricetes</taxon>
        <taxon>Chimalliviridae</taxon>
        <taxon>Wellingtonvirus</taxon>
        <taxon>Wellingtonvirus wellington</taxon>
    </lineage>
</organism>
<dbReference type="OrthoDB" id="15677at10239"/>
<protein>
    <submittedName>
        <fullName evidence="1">Uncharacterized protein</fullName>
    </submittedName>
</protein>
<dbReference type="KEGG" id="vg:29061960"/>
<proteinExistence type="predicted"/>
<reference evidence="1 2" key="1">
    <citation type="submission" date="2016-06" db="EMBL/GenBank/DDBJ databases">
        <authorList>
            <person name="Kjaerup R.B."/>
            <person name="Dalgaard T.S."/>
            <person name="Juul-Madsen H.R."/>
        </authorList>
    </citation>
    <scope>NUCLEOTIDE SEQUENCE [LARGE SCALE GENOMIC DNA]</scope>
</reference>
<name>A0A1B2IDX9_9CAUD</name>
<dbReference type="RefSeq" id="YP_009278721.1">
    <property type="nucleotide sequence ID" value="NC_031010.1"/>
</dbReference>
<accession>A0A1B2IDX9</accession>
<gene>
    <name evidence="1" type="ORF">KWAN_116</name>
</gene>
<evidence type="ECO:0000313" key="2">
    <source>
        <dbReference type="Proteomes" id="UP000202923"/>
    </source>
</evidence>
<dbReference type="GeneID" id="29061960"/>
<dbReference type="Proteomes" id="UP000202923">
    <property type="component" value="Genome"/>
</dbReference>
<sequence>MTQFRTVPHHSGQRFTFGIKRFAIPHRPGWKTVRAMGQFWRLPPGLSQYLTDDDVQRLATTCDARQRASFEVVCQATEMRKTCNACEQGIYWTGQKAFQVGAVDDTVKVTPWHGEINGVIFTGIRITTGEHDYLLATDKDVPMATFYKYLMFYSHYISKRSLTTTDAGYSISRLPYRSDKRLEKCSIETLSALPKH</sequence>
<evidence type="ECO:0000313" key="1">
    <source>
        <dbReference type="EMBL" id="ANZ49468.1"/>
    </source>
</evidence>